<dbReference type="Pfam" id="PF13174">
    <property type="entry name" value="TPR_6"/>
    <property type="match status" value="1"/>
</dbReference>
<keyword evidence="2 3" id="KW-0802">TPR repeat</keyword>
<feature type="repeat" description="TPR" evidence="3">
    <location>
        <begin position="119"/>
        <end position="152"/>
    </location>
</feature>
<protein>
    <submittedName>
        <fullName evidence="4">Tetratricopeptide repeat protein</fullName>
    </submittedName>
</protein>
<keyword evidence="5" id="KW-1185">Reference proteome</keyword>
<dbReference type="Pfam" id="PF00515">
    <property type="entry name" value="TPR_1"/>
    <property type="match status" value="1"/>
</dbReference>
<organism evidence="4 5">
    <name type="scientific">Reichenbachiella ulvae</name>
    <dbReference type="NCBI Taxonomy" id="2980104"/>
    <lineage>
        <taxon>Bacteria</taxon>
        <taxon>Pseudomonadati</taxon>
        <taxon>Bacteroidota</taxon>
        <taxon>Cytophagia</taxon>
        <taxon>Cytophagales</taxon>
        <taxon>Reichenbachiellaceae</taxon>
        <taxon>Reichenbachiella</taxon>
    </lineage>
</organism>
<evidence type="ECO:0000313" key="5">
    <source>
        <dbReference type="Proteomes" id="UP001300692"/>
    </source>
</evidence>
<feature type="repeat" description="TPR" evidence="3">
    <location>
        <begin position="51"/>
        <end position="84"/>
    </location>
</feature>
<dbReference type="PANTHER" id="PTHR44858">
    <property type="entry name" value="TETRATRICOPEPTIDE REPEAT PROTEIN 6"/>
    <property type="match status" value="1"/>
</dbReference>
<dbReference type="InterPro" id="IPR019734">
    <property type="entry name" value="TPR_rpt"/>
</dbReference>
<proteinExistence type="predicted"/>
<evidence type="ECO:0000313" key="4">
    <source>
        <dbReference type="EMBL" id="MCV9386141.1"/>
    </source>
</evidence>
<dbReference type="InterPro" id="IPR011990">
    <property type="entry name" value="TPR-like_helical_dom_sf"/>
</dbReference>
<name>A0ABT3CR03_9BACT</name>
<dbReference type="Proteomes" id="UP001300692">
    <property type="component" value="Unassembled WGS sequence"/>
</dbReference>
<accession>A0ABT3CR03</accession>
<gene>
    <name evidence="4" type="ORF">N7U62_05670</name>
</gene>
<evidence type="ECO:0000256" key="3">
    <source>
        <dbReference type="PROSITE-ProRule" id="PRU00339"/>
    </source>
</evidence>
<dbReference type="Gene3D" id="1.25.40.10">
    <property type="entry name" value="Tetratricopeptide repeat domain"/>
    <property type="match status" value="2"/>
</dbReference>
<sequence>MKRILFVVMLALAVSCQSEEQSKGDTLYAKKDFKGAVEAYNEYLKLHPSHVKSLYNRGRSYEELNQYDKALKDFEKVLDIDGKNTSAMLSLAKYYYRAENYEQSLYFAELAIKEKDDLAEGYFWVGRAAHHMGEFPKARSGYNNAINLDRQYGEAFLYRGALSMQEKKSTGACQDFKQAASLGVKEAESAVSKYCK</sequence>
<dbReference type="SMART" id="SM00028">
    <property type="entry name" value="TPR"/>
    <property type="match status" value="5"/>
</dbReference>
<comment type="caution">
    <text evidence="4">The sequence shown here is derived from an EMBL/GenBank/DDBJ whole genome shotgun (WGS) entry which is preliminary data.</text>
</comment>
<evidence type="ECO:0000256" key="2">
    <source>
        <dbReference type="ARBA" id="ARBA00022803"/>
    </source>
</evidence>
<dbReference type="EMBL" id="JAOYOD010000001">
    <property type="protein sequence ID" value="MCV9386141.1"/>
    <property type="molecule type" value="Genomic_DNA"/>
</dbReference>
<keyword evidence="1" id="KW-0677">Repeat</keyword>
<evidence type="ECO:0000256" key="1">
    <source>
        <dbReference type="ARBA" id="ARBA00022737"/>
    </source>
</evidence>
<reference evidence="4 5" key="1">
    <citation type="submission" date="2022-10" db="EMBL/GenBank/DDBJ databases">
        <title>Comparative genomics and taxonomic characterization of three novel marine species of genus Reichenbachiella exhibiting antioxidant and polysaccharide degradation activities.</title>
        <authorList>
            <person name="Muhammad N."/>
            <person name="Lee Y.-J."/>
            <person name="Ko J."/>
            <person name="Kim S.-G."/>
        </authorList>
    </citation>
    <scope>NUCLEOTIDE SEQUENCE [LARGE SCALE GENOMIC DNA]</scope>
    <source>
        <strain evidence="4 5">ABR2-5</strain>
    </source>
</reference>
<dbReference type="PROSITE" id="PS51257">
    <property type="entry name" value="PROKAR_LIPOPROTEIN"/>
    <property type="match status" value="1"/>
</dbReference>
<dbReference type="InterPro" id="IPR050498">
    <property type="entry name" value="Ycf3"/>
</dbReference>
<dbReference type="RefSeq" id="WP_264136926.1">
    <property type="nucleotide sequence ID" value="NZ_JAOYOD010000001.1"/>
</dbReference>
<dbReference type="PROSITE" id="PS50293">
    <property type="entry name" value="TPR_REGION"/>
    <property type="match status" value="1"/>
</dbReference>
<dbReference type="SUPFAM" id="SSF48452">
    <property type="entry name" value="TPR-like"/>
    <property type="match status" value="1"/>
</dbReference>
<dbReference type="PROSITE" id="PS50005">
    <property type="entry name" value="TPR"/>
    <property type="match status" value="2"/>
</dbReference>
<dbReference type="PANTHER" id="PTHR44858:SF1">
    <property type="entry name" value="UDP-N-ACETYLGLUCOSAMINE--PEPTIDE N-ACETYLGLUCOSAMINYLTRANSFERASE SPINDLY-RELATED"/>
    <property type="match status" value="1"/>
</dbReference>